<reference evidence="1 2" key="1">
    <citation type="submission" date="2016-03" db="EMBL/GenBank/DDBJ databases">
        <title>Genome sequence of Rhodococcus kyotonensis KB10.</title>
        <authorList>
            <person name="Jeong H."/>
            <person name="Hong C.E."/>
            <person name="Jo S.H."/>
            <person name="Park J.M."/>
        </authorList>
    </citation>
    <scope>NUCLEOTIDE SEQUENCE [LARGE SCALE GENOMIC DNA]</scope>
    <source>
        <strain evidence="1 2">KB10</strain>
    </source>
</reference>
<dbReference type="AlphaFoldDB" id="A0A177Y763"/>
<sequence length="171" mass="18601">MCAMCEGRSFPEYLRSIEELIDKHGWALQYVESDTRGSLADLPHGRIDPAFCYTIGLTAHGHPEIVVTGRDPSDSAAILNALARRVVVGGDRLGAGMYVSAAGFDFYVVDVDRTDEWLAMANGMYSPASVRAVQAVWRDCEGVLPWEGDAPSTIVQPVLGPPPGWYDAGEW</sequence>
<evidence type="ECO:0000313" key="1">
    <source>
        <dbReference type="EMBL" id="OAK51335.1"/>
    </source>
</evidence>
<keyword evidence="2" id="KW-1185">Reference proteome</keyword>
<protein>
    <recommendedName>
        <fullName evidence="3">DUF4262 domain-containing protein</fullName>
    </recommendedName>
</protein>
<proteinExistence type="predicted"/>
<dbReference type="InterPro" id="IPR025358">
    <property type="entry name" value="DUF4262"/>
</dbReference>
<dbReference type="Pfam" id="PF14081">
    <property type="entry name" value="DUF4262"/>
    <property type="match status" value="1"/>
</dbReference>
<organism evidence="1 2">
    <name type="scientific">Rhodococcoides kyotonense</name>
    <dbReference type="NCBI Taxonomy" id="398843"/>
    <lineage>
        <taxon>Bacteria</taxon>
        <taxon>Bacillati</taxon>
        <taxon>Actinomycetota</taxon>
        <taxon>Actinomycetes</taxon>
        <taxon>Mycobacteriales</taxon>
        <taxon>Nocardiaceae</taxon>
        <taxon>Rhodococcoides</taxon>
    </lineage>
</organism>
<gene>
    <name evidence="1" type="ORF">A3K89_12040</name>
</gene>
<evidence type="ECO:0008006" key="3">
    <source>
        <dbReference type="Google" id="ProtNLM"/>
    </source>
</evidence>
<dbReference type="EMBL" id="LVHI01000039">
    <property type="protein sequence ID" value="OAK51335.1"/>
    <property type="molecule type" value="Genomic_DNA"/>
</dbReference>
<comment type="caution">
    <text evidence="1">The sequence shown here is derived from an EMBL/GenBank/DDBJ whole genome shotgun (WGS) entry which is preliminary data.</text>
</comment>
<evidence type="ECO:0000313" key="2">
    <source>
        <dbReference type="Proteomes" id="UP000077519"/>
    </source>
</evidence>
<name>A0A177Y763_9NOCA</name>
<dbReference type="Proteomes" id="UP000077519">
    <property type="component" value="Unassembled WGS sequence"/>
</dbReference>
<accession>A0A177Y763</accession>